<dbReference type="GO" id="GO:0046872">
    <property type="term" value="F:metal ion binding"/>
    <property type="evidence" value="ECO:0007669"/>
    <property type="project" value="UniProtKB-KW"/>
</dbReference>
<dbReference type="Pfam" id="PF12654">
    <property type="entry name" value="DUF3786"/>
    <property type="match status" value="1"/>
</dbReference>
<sequence length="298" mass="32862">MTPHEFLKYIPATNCGECGYAACLAFAVAVTKGGVAPGLCPYVQRDSLPAEFGAAKGESGLDRVERGQDERDMALVAHLKSKIQSLDFCQLSRRLGTAWSAENPDQLRFRYLGRLILLGRDEVVMDGQQLVDPRDQILLYNYVAFGGNASGGNASGNTGDGAEESLPNGTWVGMESLPNFIAKIRTLATYCEGRLAERFAGRIEELVPLCDKVGGERGNDEQGRSADFSAVLPVLPYVPLYLLFWDQDVEDGFEARVKILFDQHIMDFLDLESLVFAAERMADRLLELDRKQDREPGS</sequence>
<dbReference type="Pfam" id="PF04060">
    <property type="entry name" value="FeS"/>
    <property type="match status" value="1"/>
</dbReference>
<dbReference type="Gene3D" id="1.10.15.40">
    <property type="entry name" value="Electron transport complex subunit B, putative Fe-S cluster"/>
    <property type="match status" value="1"/>
</dbReference>
<dbReference type="AlphaFoldDB" id="A0A3S3RXB4"/>
<evidence type="ECO:0000313" key="6">
    <source>
        <dbReference type="EMBL" id="RWX50881.1"/>
    </source>
</evidence>
<dbReference type="GO" id="GO:0051539">
    <property type="term" value="F:4 iron, 4 sulfur cluster binding"/>
    <property type="evidence" value="ECO:0007669"/>
    <property type="project" value="UniProtKB-KW"/>
</dbReference>
<organism evidence="6 7">
    <name type="scientific">Candidatus Electrothrix marina</name>
    <dbReference type="NCBI Taxonomy" id="1859130"/>
    <lineage>
        <taxon>Bacteria</taxon>
        <taxon>Pseudomonadati</taxon>
        <taxon>Thermodesulfobacteriota</taxon>
        <taxon>Desulfobulbia</taxon>
        <taxon>Desulfobulbales</taxon>
        <taxon>Desulfobulbaceae</taxon>
        <taxon>Candidatus Electrothrix</taxon>
    </lineage>
</organism>
<accession>A0A3S3RXB4</accession>
<comment type="caution">
    <text evidence="6">The sequence shown here is derived from an EMBL/GenBank/DDBJ whole genome shotgun (WGS) entry which is preliminary data.</text>
</comment>
<gene>
    <name evidence="6" type="ORF">VU00_10093</name>
</gene>
<dbReference type="Proteomes" id="UP000287615">
    <property type="component" value="Unassembled WGS sequence"/>
</dbReference>
<evidence type="ECO:0000256" key="1">
    <source>
        <dbReference type="ARBA" id="ARBA00022485"/>
    </source>
</evidence>
<reference evidence="6 7" key="1">
    <citation type="submission" date="2017-01" db="EMBL/GenBank/DDBJ databases">
        <title>The cable genome- insights into the physiology and evolution of filamentous bacteria capable of sulfide oxidation via long distance electron transfer.</title>
        <authorList>
            <person name="Schreiber L."/>
            <person name="Bjerg J.T."/>
            <person name="Boggild A."/>
            <person name="Van De Vossenberg J."/>
            <person name="Meysman F."/>
            <person name="Nielsen L.P."/>
            <person name="Schramm A."/>
            <person name="Kjeldsen K.U."/>
        </authorList>
    </citation>
    <scope>NUCLEOTIDE SEQUENCE [LARGE SCALE GENOMIC DNA]</scope>
    <source>
        <strain evidence="6">A3</strain>
    </source>
</reference>
<keyword evidence="1" id="KW-0004">4Fe-4S</keyword>
<keyword evidence="4" id="KW-0411">Iron-sulfur</keyword>
<dbReference type="EMBL" id="MTKR01000009">
    <property type="protein sequence ID" value="RWX50881.1"/>
    <property type="molecule type" value="Genomic_DNA"/>
</dbReference>
<protein>
    <submittedName>
        <fullName evidence="6">Putative Fe-S cluster</fullName>
    </submittedName>
</protein>
<keyword evidence="3" id="KW-0408">Iron</keyword>
<dbReference type="InterPro" id="IPR024264">
    <property type="entry name" value="DUF3786"/>
</dbReference>
<evidence type="ECO:0000313" key="7">
    <source>
        <dbReference type="Proteomes" id="UP000287615"/>
    </source>
</evidence>
<evidence type="ECO:0000256" key="4">
    <source>
        <dbReference type="ARBA" id="ARBA00023014"/>
    </source>
</evidence>
<evidence type="ECO:0000256" key="3">
    <source>
        <dbReference type="ARBA" id="ARBA00023004"/>
    </source>
</evidence>
<evidence type="ECO:0000256" key="2">
    <source>
        <dbReference type="ARBA" id="ARBA00022723"/>
    </source>
</evidence>
<keyword evidence="2" id="KW-0479">Metal-binding</keyword>
<dbReference type="PROSITE" id="PS51656">
    <property type="entry name" value="4FE4S"/>
    <property type="match status" value="1"/>
</dbReference>
<name>A0A3S3RXB4_9BACT</name>
<evidence type="ECO:0000259" key="5">
    <source>
        <dbReference type="PROSITE" id="PS51656"/>
    </source>
</evidence>
<proteinExistence type="predicted"/>
<feature type="domain" description="4Fe-4S" evidence="5">
    <location>
        <begin position="1"/>
        <end position="57"/>
    </location>
</feature>
<dbReference type="InterPro" id="IPR007202">
    <property type="entry name" value="4Fe-4S_dom"/>
</dbReference>